<dbReference type="Proteomes" id="UP000011841">
    <property type="component" value="Chromosome"/>
</dbReference>
<evidence type="ECO:0000313" key="3">
    <source>
        <dbReference type="Proteomes" id="UP000011841"/>
    </source>
</evidence>
<gene>
    <name evidence="2" type="ORF">S58_36850</name>
</gene>
<dbReference type="PATRIC" id="fig|1245469.3.peg.3758"/>
<reference evidence="2 3" key="1">
    <citation type="journal article" date="2013" name="Appl. Environ. Microbiol.">
        <title>Genome analysis suggests that the soil oligotrophic bacterium Agromonas oligotrophica (Bradyrhizobium oligotrophicum) is a nitrogen-fixing symbiont of Aeschynomene indica.</title>
        <authorList>
            <person name="Okubo T."/>
            <person name="Fukushima S."/>
            <person name="Itakura M."/>
            <person name="Oshima K."/>
            <person name="Longtonglang A."/>
            <person name="Teaumroong N."/>
            <person name="Mitsui H."/>
            <person name="Hattori M."/>
            <person name="Hattori R."/>
            <person name="Hattori T."/>
            <person name="Minamisawa K."/>
        </authorList>
    </citation>
    <scope>NUCLEOTIDE SEQUENCE [LARGE SCALE GENOMIC DNA]</scope>
    <source>
        <strain evidence="2 3">S58</strain>
    </source>
</reference>
<dbReference type="STRING" id="1245469.S58_36850"/>
<proteinExistence type="predicted"/>
<dbReference type="Gene3D" id="3.90.1150.10">
    <property type="entry name" value="Aspartate Aminotransferase, domain 1"/>
    <property type="match status" value="1"/>
</dbReference>
<dbReference type="GO" id="GO:0030170">
    <property type="term" value="F:pyridoxal phosphate binding"/>
    <property type="evidence" value="ECO:0007669"/>
    <property type="project" value="InterPro"/>
</dbReference>
<accession>M4Z7X9</accession>
<dbReference type="GO" id="GO:0008483">
    <property type="term" value="F:transaminase activity"/>
    <property type="evidence" value="ECO:0007669"/>
    <property type="project" value="UniProtKB-KW"/>
</dbReference>
<dbReference type="SUPFAM" id="SSF53383">
    <property type="entry name" value="PLP-dependent transferases"/>
    <property type="match status" value="1"/>
</dbReference>
<dbReference type="eggNOG" id="COG0436">
    <property type="taxonomic scope" value="Bacteria"/>
</dbReference>
<dbReference type="PANTHER" id="PTHR43510">
    <property type="entry name" value="AMINOTRANSFERASE FUNCTION, HYPOTHETICAL (EUROFUNG)"/>
    <property type="match status" value="1"/>
</dbReference>
<evidence type="ECO:0000259" key="1">
    <source>
        <dbReference type="Pfam" id="PF00155"/>
    </source>
</evidence>
<dbReference type="PANTHER" id="PTHR43510:SF1">
    <property type="entry name" value="AMINOTRANSFERASE FUNCTION, HYPOTHETICAL (EUROFUNG)"/>
    <property type="match status" value="1"/>
</dbReference>
<protein>
    <submittedName>
        <fullName evidence="2">Putative aminotransferase</fullName>
    </submittedName>
</protein>
<keyword evidence="2" id="KW-0808">Transferase</keyword>
<dbReference type="Gene3D" id="3.40.640.10">
    <property type="entry name" value="Type I PLP-dependent aspartate aminotransferase-like (Major domain)"/>
    <property type="match status" value="1"/>
</dbReference>
<dbReference type="KEGG" id="aol:S58_36850"/>
<dbReference type="InterPro" id="IPR015421">
    <property type="entry name" value="PyrdxlP-dep_Trfase_major"/>
</dbReference>
<keyword evidence="2" id="KW-0032">Aminotransferase</keyword>
<sequence>MVLAPALASEHSSLSGAAVMPQIPSRFPRNDIITLTSAAVRFDLAESLGPDVRLGSLIDDGFTAELRDLVLGYGTTPGDAVLRGLIGARHGVSADDVVTTVGAMQALFLMAFVLAGPDTDVVIGRPVFPNARSVLTAVQVNIAEMRLDFDDGYRLDVDRLGALLTPRTRLVSLASPQNPSGVALTEQELRGVLARMDRACPDAFLLIDETYREAVHGDDHVRSSFVGLDSRVVSCASFSKCHGAPGIREGWVITRDAALREQLELAKFNTTISNSVVDEAIAVRILQNLDGIMAGRRRHLAAGLELTAAFVAAHGDAIEWVRPDAGALCCVRLRRGVFDDRAVSRFYAELGAREVRVGPGPWFGEEPRVFRLGFGVLTRGDLEQALDRVSQALRLAAA</sequence>
<dbReference type="Pfam" id="PF00155">
    <property type="entry name" value="Aminotran_1_2"/>
    <property type="match status" value="1"/>
</dbReference>
<dbReference type="InterPro" id="IPR015422">
    <property type="entry name" value="PyrdxlP-dep_Trfase_small"/>
</dbReference>
<name>M4Z7X9_9BRAD</name>
<organism evidence="2 3">
    <name type="scientific">Bradyrhizobium oligotrophicum S58</name>
    <dbReference type="NCBI Taxonomy" id="1245469"/>
    <lineage>
        <taxon>Bacteria</taxon>
        <taxon>Pseudomonadati</taxon>
        <taxon>Pseudomonadota</taxon>
        <taxon>Alphaproteobacteria</taxon>
        <taxon>Hyphomicrobiales</taxon>
        <taxon>Nitrobacteraceae</taxon>
        <taxon>Bradyrhizobium</taxon>
    </lineage>
</organism>
<dbReference type="CDD" id="cd00609">
    <property type="entry name" value="AAT_like"/>
    <property type="match status" value="1"/>
</dbReference>
<dbReference type="InterPro" id="IPR015424">
    <property type="entry name" value="PyrdxlP-dep_Trfase"/>
</dbReference>
<dbReference type="InterPro" id="IPR004839">
    <property type="entry name" value="Aminotransferase_I/II_large"/>
</dbReference>
<dbReference type="AlphaFoldDB" id="M4Z7X9"/>
<evidence type="ECO:0000313" key="2">
    <source>
        <dbReference type="EMBL" id="BAM89678.1"/>
    </source>
</evidence>
<dbReference type="HOGENOM" id="CLU_017584_4_4_5"/>
<feature type="domain" description="Aminotransferase class I/classII large" evidence="1">
    <location>
        <begin position="69"/>
        <end position="389"/>
    </location>
</feature>
<keyword evidence="3" id="KW-1185">Reference proteome</keyword>
<dbReference type="EMBL" id="AP012603">
    <property type="protein sequence ID" value="BAM89678.1"/>
    <property type="molecule type" value="Genomic_DNA"/>
</dbReference>